<gene>
    <name evidence="2" type="ORF">J2S59_002624</name>
</gene>
<feature type="chain" id="PRO_5046666449" evidence="1">
    <location>
        <begin position="34"/>
        <end position="166"/>
    </location>
</feature>
<comment type="caution">
    <text evidence="2">The sequence shown here is derived from an EMBL/GenBank/DDBJ whole genome shotgun (WGS) entry which is preliminary data.</text>
</comment>
<organism evidence="2 3">
    <name type="scientific">Nocardioides massiliensis</name>
    <dbReference type="NCBI Taxonomy" id="1325935"/>
    <lineage>
        <taxon>Bacteria</taxon>
        <taxon>Bacillati</taxon>
        <taxon>Actinomycetota</taxon>
        <taxon>Actinomycetes</taxon>
        <taxon>Propionibacteriales</taxon>
        <taxon>Nocardioidaceae</taxon>
        <taxon>Nocardioides</taxon>
    </lineage>
</organism>
<evidence type="ECO:0000313" key="3">
    <source>
        <dbReference type="Proteomes" id="UP001240447"/>
    </source>
</evidence>
<protein>
    <submittedName>
        <fullName evidence="2">Uncharacterized protein</fullName>
    </submittedName>
</protein>
<reference evidence="2 3" key="1">
    <citation type="submission" date="2023-07" db="EMBL/GenBank/DDBJ databases">
        <title>Sequencing the genomes of 1000 actinobacteria strains.</title>
        <authorList>
            <person name="Klenk H.-P."/>
        </authorList>
    </citation>
    <scope>NUCLEOTIDE SEQUENCE [LARGE SCALE GENOMIC DNA]</scope>
    <source>
        <strain evidence="2 3">GD13</strain>
    </source>
</reference>
<sequence>MRVAKRRRATQHLLGGLVGVLAVTLGSVSTTTAAYTDTAVVTTGVIHADSVRSPNSVECVSSGLLSPLVFAWTNPDARYDFLVTLEQPAGVVRETRRIANNGAPGTLQTTNYAPALLESLIGINVGVTVRVRSYLASAQTWVSSPGVTDTGRATSVVGLGLMTSCS</sequence>
<dbReference type="RefSeq" id="WP_068124796.1">
    <property type="nucleotide sequence ID" value="NZ_CCXJ01000775.2"/>
</dbReference>
<accession>A0ABT9NSJ8</accession>
<proteinExistence type="predicted"/>
<evidence type="ECO:0000256" key="1">
    <source>
        <dbReference type="SAM" id="SignalP"/>
    </source>
</evidence>
<name>A0ABT9NSJ8_9ACTN</name>
<feature type="signal peptide" evidence="1">
    <location>
        <begin position="1"/>
        <end position="33"/>
    </location>
</feature>
<dbReference type="EMBL" id="JAUSQM010000001">
    <property type="protein sequence ID" value="MDP9822815.1"/>
    <property type="molecule type" value="Genomic_DNA"/>
</dbReference>
<evidence type="ECO:0000313" key="2">
    <source>
        <dbReference type="EMBL" id="MDP9822815.1"/>
    </source>
</evidence>
<keyword evidence="3" id="KW-1185">Reference proteome</keyword>
<keyword evidence="1" id="KW-0732">Signal</keyword>
<dbReference type="Proteomes" id="UP001240447">
    <property type="component" value="Unassembled WGS sequence"/>
</dbReference>